<dbReference type="EMBL" id="CAUYUJ010017840">
    <property type="protein sequence ID" value="CAK0878376.1"/>
    <property type="molecule type" value="Genomic_DNA"/>
</dbReference>
<feature type="region of interest" description="Disordered" evidence="1">
    <location>
        <begin position="90"/>
        <end position="167"/>
    </location>
</feature>
<protein>
    <recommendedName>
        <fullName evidence="4">Subtilisin</fullName>
    </recommendedName>
</protein>
<feature type="non-terminal residue" evidence="2">
    <location>
        <position position="167"/>
    </location>
</feature>
<evidence type="ECO:0000256" key="1">
    <source>
        <dbReference type="SAM" id="MobiDB-lite"/>
    </source>
</evidence>
<feature type="compositionally biased region" description="Basic residues" evidence="1">
    <location>
        <begin position="124"/>
        <end position="144"/>
    </location>
</feature>
<evidence type="ECO:0000313" key="2">
    <source>
        <dbReference type="EMBL" id="CAK0878376.1"/>
    </source>
</evidence>
<organism evidence="2 3">
    <name type="scientific">Prorocentrum cordatum</name>
    <dbReference type="NCBI Taxonomy" id="2364126"/>
    <lineage>
        <taxon>Eukaryota</taxon>
        <taxon>Sar</taxon>
        <taxon>Alveolata</taxon>
        <taxon>Dinophyceae</taxon>
        <taxon>Prorocentrales</taxon>
        <taxon>Prorocentraceae</taxon>
        <taxon>Prorocentrum</taxon>
    </lineage>
</organism>
<evidence type="ECO:0008006" key="4">
    <source>
        <dbReference type="Google" id="ProtNLM"/>
    </source>
</evidence>
<name>A0ABN9W1C0_9DINO</name>
<proteinExistence type="predicted"/>
<comment type="caution">
    <text evidence="2">The sequence shown here is derived from an EMBL/GenBank/DDBJ whole genome shotgun (WGS) entry which is preliminary data.</text>
</comment>
<sequence>MGPPSAGSGAAPGRAGGPTALSVVRSGIGLATDLYDLTIINAIRPQLEDSDCYGELSPSMNGAITSATSAGAIVGRKLELQVQLRDRRPLRGCSLGWSGPRVRRERDHSEEGEGGDGSAPRGPARLRLRGRRARPASGLHRHRGAALPGRGGERHRRGGGRPGPVRG</sequence>
<keyword evidence="3" id="KW-1185">Reference proteome</keyword>
<gene>
    <name evidence="2" type="ORF">PCOR1329_LOCUS62168</name>
</gene>
<reference evidence="2" key="1">
    <citation type="submission" date="2023-10" db="EMBL/GenBank/DDBJ databases">
        <authorList>
            <person name="Chen Y."/>
            <person name="Shah S."/>
            <person name="Dougan E. K."/>
            <person name="Thang M."/>
            <person name="Chan C."/>
        </authorList>
    </citation>
    <scope>NUCLEOTIDE SEQUENCE [LARGE SCALE GENOMIC DNA]</scope>
</reference>
<evidence type="ECO:0000313" key="3">
    <source>
        <dbReference type="Proteomes" id="UP001189429"/>
    </source>
</evidence>
<dbReference type="Proteomes" id="UP001189429">
    <property type="component" value="Unassembled WGS sequence"/>
</dbReference>
<feature type="compositionally biased region" description="Basic and acidic residues" evidence="1">
    <location>
        <begin position="102"/>
        <end position="111"/>
    </location>
</feature>
<accession>A0ABN9W1C0</accession>